<organism evidence="10 11">
    <name type="scientific">Pseudoalteromonas ulvae</name>
    <dbReference type="NCBI Taxonomy" id="107327"/>
    <lineage>
        <taxon>Bacteria</taxon>
        <taxon>Pseudomonadati</taxon>
        <taxon>Pseudomonadota</taxon>
        <taxon>Gammaproteobacteria</taxon>
        <taxon>Alteromonadales</taxon>
        <taxon>Pseudoalteromonadaceae</taxon>
        <taxon>Pseudoalteromonas</taxon>
    </lineage>
</organism>
<evidence type="ECO:0000256" key="4">
    <source>
        <dbReference type="ARBA" id="ARBA00022692"/>
    </source>
</evidence>
<evidence type="ECO:0000256" key="1">
    <source>
        <dbReference type="ARBA" id="ARBA00004162"/>
    </source>
</evidence>
<accession>A0A244CSF9</accession>
<dbReference type="InterPro" id="IPR036737">
    <property type="entry name" value="OmpA-like_sf"/>
</dbReference>
<comment type="subcellular location">
    <subcellularLocation>
        <location evidence="1">Cell membrane</location>
        <topology evidence="1">Single-pass membrane protein</topology>
    </subcellularLocation>
</comment>
<evidence type="ECO:0000256" key="8">
    <source>
        <dbReference type="SAM" id="Phobius"/>
    </source>
</evidence>
<dbReference type="OrthoDB" id="9815217at2"/>
<keyword evidence="3" id="KW-1003">Cell membrane</keyword>
<keyword evidence="11" id="KW-1185">Reference proteome</keyword>
<dbReference type="InterPro" id="IPR025713">
    <property type="entry name" value="MotB-like_N_dom"/>
</dbReference>
<dbReference type="Proteomes" id="UP000194841">
    <property type="component" value="Unassembled WGS sequence"/>
</dbReference>
<evidence type="ECO:0000256" key="6">
    <source>
        <dbReference type="ARBA" id="ARBA00023136"/>
    </source>
</evidence>
<dbReference type="PANTHER" id="PTHR30329:SF20">
    <property type="entry name" value="EXPORTED PROTEIN"/>
    <property type="match status" value="1"/>
</dbReference>
<keyword evidence="6 7" id="KW-0472">Membrane</keyword>
<dbReference type="Pfam" id="PF00691">
    <property type="entry name" value="OmpA"/>
    <property type="match status" value="1"/>
</dbReference>
<dbReference type="PANTHER" id="PTHR30329">
    <property type="entry name" value="STATOR ELEMENT OF FLAGELLAR MOTOR COMPLEX"/>
    <property type="match status" value="1"/>
</dbReference>
<protein>
    <submittedName>
        <fullName evidence="10">Chemotaxis protein</fullName>
    </submittedName>
</protein>
<dbReference type="EMBL" id="MWPV01000002">
    <property type="protein sequence ID" value="OUL58544.1"/>
    <property type="molecule type" value="Genomic_DNA"/>
</dbReference>
<dbReference type="GO" id="GO:0005886">
    <property type="term" value="C:plasma membrane"/>
    <property type="evidence" value="ECO:0007669"/>
    <property type="project" value="UniProtKB-SubCell"/>
</dbReference>
<gene>
    <name evidence="10" type="ORF">B1199_09485</name>
</gene>
<dbReference type="Gene3D" id="3.30.1330.60">
    <property type="entry name" value="OmpA-like domain"/>
    <property type="match status" value="1"/>
</dbReference>
<evidence type="ECO:0000256" key="3">
    <source>
        <dbReference type="ARBA" id="ARBA00022475"/>
    </source>
</evidence>
<keyword evidence="5 8" id="KW-1133">Transmembrane helix</keyword>
<dbReference type="InterPro" id="IPR050330">
    <property type="entry name" value="Bact_OuterMem_StrucFunc"/>
</dbReference>
<dbReference type="CDD" id="cd07185">
    <property type="entry name" value="OmpA_C-like"/>
    <property type="match status" value="1"/>
</dbReference>
<dbReference type="SUPFAM" id="SSF103088">
    <property type="entry name" value="OmpA-like"/>
    <property type="match status" value="1"/>
</dbReference>
<feature type="domain" description="OmpA-like" evidence="9">
    <location>
        <begin position="148"/>
        <end position="268"/>
    </location>
</feature>
<evidence type="ECO:0000256" key="7">
    <source>
        <dbReference type="PROSITE-ProRule" id="PRU00473"/>
    </source>
</evidence>
<evidence type="ECO:0000313" key="11">
    <source>
        <dbReference type="Proteomes" id="UP000194841"/>
    </source>
</evidence>
<comment type="caution">
    <text evidence="10">The sequence shown here is derived from an EMBL/GenBank/DDBJ whole genome shotgun (WGS) entry which is preliminary data.</text>
</comment>
<dbReference type="Pfam" id="PF13677">
    <property type="entry name" value="MotB_plug"/>
    <property type="match status" value="1"/>
</dbReference>
<proteinExistence type="inferred from homology"/>
<feature type="transmembrane region" description="Helical" evidence="8">
    <location>
        <begin position="21"/>
        <end position="40"/>
    </location>
</feature>
<dbReference type="InterPro" id="IPR006665">
    <property type="entry name" value="OmpA-like"/>
</dbReference>
<reference evidence="10 11" key="1">
    <citation type="submission" date="2017-02" db="EMBL/GenBank/DDBJ databases">
        <title>Pseudoalteromonas ulvae TC14 Genome.</title>
        <authorList>
            <person name="Molmeret M."/>
        </authorList>
    </citation>
    <scope>NUCLEOTIDE SEQUENCE [LARGE SCALE GENOMIC DNA]</scope>
    <source>
        <strain evidence="10">TC14</strain>
    </source>
</reference>
<evidence type="ECO:0000256" key="5">
    <source>
        <dbReference type="ARBA" id="ARBA00022989"/>
    </source>
</evidence>
<keyword evidence="4 8" id="KW-0812">Transmembrane</keyword>
<comment type="similarity">
    <text evidence="2">Belongs to the MotB family.</text>
</comment>
<evidence type="ECO:0000256" key="2">
    <source>
        <dbReference type="ARBA" id="ARBA00008914"/>
    </source>
</evidence>
<sequence length="322" mass="35899">MRRYRKLSSSENNHTERWLVSYADYMTLMFALFVVLYSMAITKENEFEILSNSLEHVFIKSALKSSEQGSGVKGEGLLIENSLETEFNLFGNSITNEDRGPELLDGFGDLVNLQQKRLGSPLESLNQNLQAALFDHIEAGEAKLELDDDWLTIELSSGLLFGSGSAVSTNEAKKVVSDVYSIIENVDNYIRIRGFTDNLPINNELFKSNWQLSVARATQMLLELESLGVNPAQMAIEGYGEYAPFASNDTPEGRAENRKVVIALSKYALPIASESQNTNQENTQKTVIIEDSSADAQNNNQIKVIELPNGGIRITTREEEKQ</sequence>
<evidence type="ECO:0000259" key="9">
    <source>
        <dbReference type="PROSITE" id="PS51123"/>
    </source>
</evidence>
<dbReference type="PROSITE" id="PS51123">
    <property type="entry name" value="OMPA_2"/>
    <property type="match status" value="1"/>
</dbReference>
<evidence type="ECO:0000313" key="10">
    <source>
        <dbReference type="EMBL" id="OUL58544.1"/>
    </source>
</evidence>
<name>A0A244CSF9_PSEDV</name>
<dbReference type="RefSeq" id="WP_086743846.1">
    <property type="nucleotide sequence ID" value="NZ_MWPV01000002.1"/>
</dbReference>
<dbReference type="AlphaFoldDB" id="A0A244CSF9"/>